<dbReference type="PANTHER" id="PTHR47241">
    <property type="entry name" value="FINGER PROTEIN, PUTATIVE-RELATED"/>
    <property type="match status" value="1"/>
</dbReference>
<dbReference type="GeneID" id="109558033"/>
<gene>
    <name evidence="3" type="primary">ZBED10</name>
</gene>
<feature type="compositionally biased region" description="Low complexity" evidence="1">
    <location>
        <begin position="129"/>
        <end position="144"/>
    </location>
</feature>
<feature type="region of interest" description="Disordered" evidence="1">
    <location>
        <begin position="80"/>
        <end position="144"/>
    </location>
</feature>
<dbReference type="InterPro" id="IPR052865">
    <property type="entry name" value="Zinc_finger_BED"/>
</dbReference>
<reference evidence="3" key="1">
    <citation type="submission" date="2025-08" db="UniProtKB">
        <authorList>
            <consortium name="RefSeq"/>
        </authorList>
    </citation>
    <scope>IDENTIFICATION</scope>
    <source>
        <tissue evidence="3">Blood</tissue>
    </source>
</reference>
<dbReference type="PANTHER" id="PTHR47241:SF3">
    <property type="entry name" value="HAT C-TERMINAL DIMERISATION DOMAIN-CONTAINING PROTEIN"/>
    <property type="match status" value="1"/>
</dbReference>
<dbReference type="RefSeq" id="XP_070643242.1">
    <property type="nucleotide sequence ID" value="XM_070787141.1"/>
</dbReference>
<organism evidence="2 3">
    <name type="scientific">Bos indicus</name>
    <name type="common">Zebu</name>
    <dbReference type="NCBI Taxonomy" id="9915"/>
    <lineage>
        <taxon>Eukaryota</taxon>
        <taxon>Metazoa</taxon>
        <taxon>Chordata</taxon>
        <taxon>Craniata</taxon>
        <taxon>Vertebrata</taxon>
        <taxon>Euteleostomi</taxon>
        <taxon>Mammalia</taxon>
        <taxon>Eutheria</taxon>
        <taxon>Laurasiatheria</taxon>
        <taxon>Artiodactyla</taxon>
        <taxon>Ruminantia</taxon>
        <taxon>Pecora</taxon>
        <taxon>Bovidae</taxon>
        <taxon>Bovinae</taxon>
        <taxon>Bos</taxon>
    </lineage>
</organism>
<sequence>MCPRPFRVAAEEVCAAQAAFRPVPPQLRYPHVSLEWSAGTSRSGVPGRWVRPCSQPRAWPLQLSTDHQLTELFHREDRARPLLKGQDRDHPPRGGGHGPKAGRVEATLSDRGARSPGSEGKGLGEPVQRSRPPSSGSSLLGQSKKSLLERLESVGLLASEWSDASRSTESHLASIIVKKHLRENKTVGAQEDPLAY</sequence>
<name>A0ABM4S625_BOSIN</name>
<proteinExistence type="predicted"/>
<accession>A0ABM4S625</accession>
<keyword evidence="2" id="KW-1185">Reference proteome</keyword>
<protein>
    <submittedName>
        <fullName evidence="3">Uncharacterized protein</fullName>
    </submittedName>
</protein>
<feature type="compositionally biased region" description="Basic and acidic residues" evidence="1">
    <location>
        <begin position="80"/>
        <end position="92"/>
    </location>
</feature>
<dbReference type="Proteomes" id="UP001652663">
    <property type="component" value="Chromosome 4"/>
</dbReference>
<evidence type="ECO:0000256" key="1">
    <source>
        <dbReference type="SAM" id="MobiDB-lite"/>
    </source>
</evidence>
<evidence type="ECO:0000313" key="2">
    <source>
        <dbReference type="Proteomes" id="UP001652663"/>
    </source>
</evidence>
<evidence type="ECO:0000313" key="3">
    <source>
        <dbReference type="RefSeq" id="XP_070643242.1"/>
    </source>
</evidence>